<keyword evidence="1" id="KW-1133">Transmembrane helix</keyword>
<accession>A0A1I7U927</accession>
<reference evidence="3" key="1">
    <citation type="submission" date="2016-11" db="UniProtKB">
        <authorList>
            <consortium name="WormBaseParasite"/>
        </authorList>
    </citation>
    <scope>IDENTIFICATION</scope>
</reference>
<evidence type="ECO:0000256" key="1">
    <source>
        <dbReference type="SAM" id="Phobius"/>
    </source>
</evidence>
<feature type="transmembrane region" description="Helical" evidence="1">
    <location>
        <begin position="338"/>
        <end position="366"/>
    </location>
</feature>
<keyword evidence="2" id="KW-1185">Reference proteome</keyword>
<name>A0A1I7U927_9PELO</name>
<evidence type="ECO:0000313" key="3">
    <source>
        <dbReference type="WBParaSite" id="Csp11.Scaffold629.g16097.t1"/>
    </source>
</evidence>
<dbReference type="STRING" id="1561998.A0A1I7U927"/>
<organism evidence="2 3">
    <name type="scientific">Caenorhabditis tropicalis</name>
    <dbReference type="NCBI Taxonomy" id="1561998"/>
    <lineage>
        <taxon>Eukaryota</taxon>
        <taxon>Metazoa</taxon>
        <taxon>Ecdysozoa</taxon>
        <taxon>Nematoda</taxon>
        <taxon>Chromadorea</taxon>
        <taxon>Rhabditida</taxon>
        <taxon>Rhabditina</taxon>
        <taxon>Rhabditomorpha</taxon>
        <taxon>Rhabditoidea</taxon>
        <taxon>Rhabditidae</taxon>
        <taxon>Peloderinae</taxon>
        <taxon>Caenorhabditis</taxon>
    </lineage>
</organism>
<dbReference type="WBParaSite" id="Csp11.Scaffold629.g16097.t1">
    <property type="protein sequence ID" value="Csp11.Scaffold629.g16097.t1"/>
    <property type="gene ID" value="Csp11.Scaffold629.g16097"/>
</dbReference>
<keyword evidence="1" id="KW-0812">Transmembrane</keyword>
<protein>
    <submittedName>
        <fullName evidence="3">Transmembrane protein</fullName>
    </submittedName>
</protein>
<sequence>MDPNGFNLQNPSLFSAKDYFANVSALGAQQILLPTSIGTIDIASVTGKQIGSLPIAFSKCGKTSVTQREIGLTGTSKNEKPSIPRTNNFVKLPPESQMKSTHEWKKCTASCDIGNIVKFNMNPAGGWKSVIYLNGKTKGFKVCIDAENHNHHTDVPKCLPRFELFILPRNGLVIWPKNGRASVLEMKSPSISDTQAYAIEFGYGYTKDDGTTTSEFYVANMFREVVLSDSDGWTREQASKVSFFFENADDLVKTAGIWSPQIETGTTYLDKSIASGVRDEKVVDQKAGINVKDGSESMVNRYEDKPLPIPATTTPAPKRLESDINEAVYFIKVYSGHWWVWGLYFGFLIGSLLTVSIGIVILALGCRRTAYGFWYRGMYKRYGCDASGTFGGFTFRMEDITTAGGGTTGSASTIAM</sequence>
<dbReference type="InterPro" id="IPR055273">
    <property type="entry name" value="CBG09102/CBG15751-like_dom"/>
</dbReference>
<dbReference type="AlphaFoldDB" id="A0A1I7U927"/>
<dbReference type="Proteomes" id="UP000095282">
    <property type="component" value="Unplaced"/>
</dbReference>
<proteinExistence type="predicted"/>
<dbReference type="PANTHER" id="PTHR40314">
    <property type="entry name" value="PROTEIN CBG09102-RELATED"/>
    <property type="match status" value="1"/>
</dbReference>
<evidence type="ECO:0000313" key="2">
    <source>
        <dbReference type="Proteomes" id="UP000095282"/>
    </source>
</evidence>
<keyword evidence="1" id="KW-0472">Membrane</keyword>
<dbReference type="PANTHER" id="PTHR40314:SF1">
    <property type="entry name" value="ENDO_EXONUCLEASE_PHOSPHATASE DOMAIN-CONTAINING PROTEIN"/>
    <property type="match status" value="1"/>
</dbReference>